<dbReference type="Pfam" id="PF17651">
    <property type="entry name" value="Raco_middle"/>
    <property type="match status" value="1"/>
</dbReference>
<feature type="domain" description="2Fe-2S ferredoxin-type" evidence="1">
    <location>
        <begin position="16"/>
        <end position="107"/>
    </location>
</feature>
<dbReference type="PANTHER" id="PTHR42895:SF2">
    <property type="entry name" value="IRON-SULFUR CLUSTER PROTEIN"/>
    <property type="match status" value="1"/>
</dbReference>
<dbReference type="Pfam" id="PF00111">
    <property type="entry name" value="Fer2"/>
    <property type="match status" value="1"/>
</dbReference>
<reference evidence="2 3" key="1">
    <citation type="submission" date="2018-06" db="EMBL/GenBank/DDBJ databases">
        <title>Extensive metabolic versatility and redundancy in microbially diverse, dynamic hydrothermal sediments.</title>
        <authorList>
            <person name="Dombrowski N."/>
            <person name="Teske A."/>
            <person name="Baker B.J."/>
        </authorList>
    </citation>
    <scope>NUCLEOTIDE SEQUENCE [LARGE SCALE GENOMIC DNA]</scope>
    <source>
        <strain evidence="2">B3_G15</strain>
    </source>
</reference>
<evidence type="ECO:0000313" key="3">
    <source>
        <dbReference type="Proteomes" id="UP000280417"/>
    </source>
</evidence>
<dbReference type="SUPFAM" id="SSF54292">
    <property type="entry name" value="2Fe-2S ferredoxin-like"/>
    <property type="match status" value="1"/>
</dbReference>
<dbReference type="Gene3D" id="3.30.420.480">
    <property type="entry name" value="Domain of unknown function (DUF4445)"/>
    <property type="match status" value="1"/>
</dbReference>
<organism evidence="2 3">
    <name type="scientific">Aerophobetes bacterium</name>
    <dbReference type="NCBI Taxonomy" id="2030807"/>
    <lineage>
        <taxon>Bacteria</taxon>
        <taxon>Candidatus Aerophobota</taxon>
    </lineage>
</organism>
<accession>A0A662DJ74</accession>
<feature type="non-terminal residue" evidence="2">
    <location>
        <position position="574"/>
    </location>
</feature>
<dbReference type="InterPro" id="IPR052911">
    <property type="entry name" value="Corrinoid_activation_enz"/>
</dbReference>
<dbReference type="InterPro" id="IPR012675">
    <property type="entry name" value="Beta-grasp_dom_sf"/>
</dbReference>
<protein>
    <recommendedName>
        <fullName evidence="1">2Fe-2S ferredoxin-type domain-containing protein</fullName>
    </recommendedName>
</protein>
<evidence type="ECO:0000313" key="2">
    <source>
        <dbReference type="EMBL" id="RLE13966.1"/>
    </source>
</evidence>
<dbReference type="Pfam" id="PF17650">
    <property type="entry name" value="RACo_linker"/>
    <property type="match status" value="1"/>
</dbReference>
<dbReference type="InterPro" id="IPR027980">
    <property type="entry name" value="RACo_C"/>
</dbReference>
<gene>
    <name evidence="2" type="ORF">DRJ04_03315</name>
</gene>
<dbReference type="Proteomes" id="UP000280417">
    <property type="component" value="Unassembled WGS sequence"/>
</dbReference>
<dbReference type="InterPro" id="IPR040506">
    <property type="entry name" value="RACo_linker"/>
</dbReference>
<dbReference type="GO" id="GO:0051536">
    <property type="term" value="F:iron-sulfur cluster binding"/>
    <property type="evidence" value="ECO:0007669"/>
    <property type="project" value="InterPro"/>
</dbReference>
<dbReference type="PROSITE" id="PS51085">
    <property type="entry name" value="2FE2S_FER_2"/>
    <property type="match status" value="1"/>
</dbReference>
<dbReference type="EMBL" id="QMQA01000067">
    <property type="protein sequence ID" value="RLE13966.1"/>
    <property type="molecule type" value="Genomic_DNA"/>
</dbReference>
<sequence length="574" mass="62589">MNLDKKNLDKKKDKMIEITFLPEGRKVISSPPASLKEAILKSKADFLFPCGGKGICGKCKVKIKGKANPPTQKEKENLSFKELKQGYRLACQVILQNSAEVEIPTSSLISTLQILTVNSKESFKIKPSVKKIYLPLTPPTLKDQTPDVSRIKKELEKMGLKGLKMDIDVVKKVPFILRKSDFKVTAVVDNKEIITLEKGDTRGKNFGVALDVGTTTLVGGLIDLDTGEKVSTAALINPQNVHGYDVISRISYIQQKKSKGLKELQKRVVAGINEVIDTLVKKGKVKRDNIYQLTLAGNTVMQHLLAGINPLNLALYPYVPVLQDGIYIKSSTLGIKINPSATTYIFPSIASFVGGDTVGLILSTGLHRMRNKIRLAVDIGTNGEIVLSCKGGLVATSTAAGPAFEGVKISQGMLARKGAIEKVRLKEGEVSVGVVGNGEAEGICGSGLIDAVSELYREGIIDESGRIKPLKEQRKLWRDRIIEERGESKFLLAEVKRKPSIFITQRDIREFQIAKAAISTGIKVLLKASGIEKDRVEELLIAGGFGSYINVQNAYRVGLFPVFPQAKVKIVGNA</sequence>
<dbReference type="PANTHER" id="PTHR42895">
    <property type="entry name" value="IRON-SULFUR CLUSTER-BINDING PROTEIN-RELATED"/>
    <property type="match status" value="1"/>
</dbReference>
<name>A0A662DJ74_UNCAE</name>
<proteinExistence type="predicted"/>
<dbReference type="InterPro" id="IPR041414">
    <property type="entry name" value="Raco-like_middle"/>
</dbReference>
<comment type="caution">
    <text evidence="2">The sequence shown here is derived from an EMBL/GenBank/DDBJ whole genome shotgun (WGS) entry which is preliminary data.</text>
</comment>
<dbReference type="CDD" id="cd00207">
    <property type="entry name" value="fer2"/>
    <property type="match status" value="1"/>
</dbReference>
<dbReference type="AlphaFoldDB" id="A0A662DJ74"/>
<dbReference type="Gene3D" id="3.10.20.30">
    <property type="match status" value="1"/>
</dbReference>
<dbReference type="InterPro" id="IPR001041">
    <property type="entry name" value="2Fe-2S_ferredoxin-type"/>
</dbReference>
<dbReference type="InterPro" id="IPR036010">
    <property type="entry name" value="2Fe-2S_ferredoxin-like_sf"/>
</dbReference>
<evidence type="ECO:0000259" key="1">
    <source>
        <dbReference type="PROSITE" id="PS51085"/>
    </source>
</evidence>
<dbReference type="InterPro" id="IPR042259">
    <property type="entry name" value="Raco-like_middle_sf"/>
</dbReference>
<dbReference type="Gene3D" id="3.10.20.880">
    <property type="match status" value="1"/>
</dbReference>
<dbReference type="Pfam" id="PF14574">
    <property type="entry name" value="RACo_C_ter"/>
    <property type="match status" value="1"/>
</dbReference>